<feature type="domain" description="ChrR-like cupin" evidence="1">
    <location>
        <begin position="109"/>
        <end position="197"/>
    </location>
</feature>
<dbReference type="InterPro" id="IPR025979">
    <property type="entry name" value="ChrR-like_cupin_dom"/>
</dbReference>
<dbReference type="SUPFAM" id="SSF51182">
    <property type="entry name" value="RmlC-like cupins"/>
    <property type="match status" value="1"/>
</dbReference>
<dbReference type="InterPro" id="IPR012807">
    <property type="entry name" value="Anti-sigma_ChrR"/>
</dbReference>
<accession>A0AA48R9R1</accession>
<organism evidence="2">
    <name type="scientific">freshwater sediment metagenome</name>
    <dbReference type="NCBI Taxonomy" id="556182"/>
    <lineage>
        <taxon>unclassified sequences</taxon>
        <taxon>metagenomes</taxon>
        <taxon>ecological metagenomes</taxon>
    </lineage>
</organism>
<dbReference type="AlphaFoldDB" id="A0AA48R9R1"/>
<sequence length="220" mass="23874">MTKPDPRRIDELLLRHAAGSLDAGLSLLVETYLDISPAGRRLHAQFEAIGGLLLDAIEPVDADPSALDRTLRALDAEGPSVGTPAPRAPKHPKMPEGFVIPGPLAEAEIRPWRWIAPGVRSARVVLPEDSISRAFLLEIGPGVSVPRHGHDGVETTCVLRGGFRDGDAHFCAGEIAHVDEDVEHEIVIDPDCPCLCLIAMEGRTRPNSLLGRLYQKFRDI</sequence>
<proteinExistence type="predicted"/>
<dbReference type="InterPro" id="IPR014710">
    <property type="entry name" value="RmlC-like_jellyroll"/>
</dbReference>
<dbReference type="EMBL" id="OY288114">
    <property type="protein sequence ID" value="CAJ0849759.1"/>
    <property type="molecule type" value="Genomic_DNA"/>
</dbReference>
<protein>
    <recommendedName>
        <fullName evidence="1">ChrR-like cupin domain-containing protein</fullName>
    </recommendedName>
</protein>
<gene>
    <name evidence="2" type="ORF">AMST5_00171</name>
</gene>
<dbReference type="NCBIfam" id="TIGR02451">
    <property type="entry name" value="anti_sig_ChrR"/>
    <property type="match status" value="1"/>
</dbReference>
<dbReference type="Gene3D" id="1.10.10.1320">
    <property type="entry name" value="Anti-sigma factor, zinc-finger domain"/>
    <property type="match status" value="1"/>
</dbReference>
<dbReference type="InterPro" id="IPR041916">
    <property type="entry name" value="Anti_sigma_zinc_sf"/>
</dbReference>
<evidence type="ECO:0000259" key="1">
    <source>
        <dbReference type="Pfam" id="PF12973"/>
    </source>
</evidence>
<dbReference type="Pfam" id="PF12973">
    <property type="entry name" value="Cupin_7"/>
    <property type="match status" value="1"/>
</dbReference>
<dbReference type="CDD" id="cd20301">
    <property type="entry name" value="cupin_ChrR"/>
    <property type="match status" value="1"/>
</dbReference>
<dbReference type="InterPro" id="IPR011051">
    <property type="entry name" value="RmlC_Cupin_sf"/>
</dbReference>
<reference evidence="2" key="1">
    <citation type="submission" date="2023-07" db="EMBL/GenBank/DDBJ databases">
        <authorList>
            <person name="Pelsma A.J. K."/>
        </authorList>
    </citation>
    <scope>NUCLEOTIDE SEQUENCE</scope>
</reference>
<dbReference type="Gene3D" id="2.60.120.10">
    <property type="entry name" value="Jelly Rolls"/>
    <property type="match status" value="1"/>
</dbReference>
<evidence type="ECO:0000313" key="2">
    <source>
        <dbReference type="EMBL" id="CAJ0849759.1"/>
    </source>
</evidence>
<name>A0AA48R9R1_9ZZZZ</name>